<dbReference type="EMBL" id="CP036271">
    <property type="protein sequence ID" value="QDT53147.1"/>
    <property type="molecule type" value="Genomic_DNA"/>
</dbReference>
<evidence type="ECO:0000313" key="1">
    <source>
        <dbReference type="EMBL" id="QDT53147.1"/>
    </source>
</evidence>
<accession>A0A517SAI9</accession>
<organism evidence="1 2">
    <name type="scientific">Caulifigura coniformis</name>
    <dbReference type="NCBI Taxonomy" id="2527983"/>
    <lineage>
        <taxon>Bacteria</taxon>
        <taxon>Pseudomonadati</taxon>
        <taxon>Planctomycetota</taxon>
        <taxon>Planctomycetia</taxon>
        <taxon>Planctomycetales</taxon>
        <taxon>Planctomycetaceae</taxon>
        <taxon>Caulifigura</taxon>
    </lineage>
</organism>
<dbReference type="AlphaFoldDB" id="A0A517SAI9"/>
<keyword evidence="2" id="KW-1185">Reference proteome</keyword>
<name>A0A517SAI9_9PLAN</name>
<dbReference type="InParanoid" id="A0A517SAI9"/>
<gene>
    <name evidence="1" type="ORF">Pan44_11620</name>
</gene>
<dbReference type="KEGG" id="ccos:Pan44_11620"/>
<dbReference type="Proteomes" id="UP000315700">
    <property type="component" value="Chromosome"/>
</dbReference>
<proteinExistence type="predicted"/>
<evidence type="ECO:0000313" key="2">
    <source>
        <dbReference type="Proteomes" id="UP000315700"/>
    </source>
</evidence>
<reference evidence="1 2" key="1">
    <citation type="submission" date="2019-02" db="EMBL/GenBank/DDBJ databases">
        <title>Deep-cultivation of Planctomycetes and their phenomic and genomic characterization uncovers novel biology.</title>
        <authorList>
            <person name="Wiegand S."/>
            <person name="Jogler M."/>
            <person name="Boedeker C."/>
            <person name="Pinto D."/>
            <person name="Vollmers J."/>
            <person name="Rivas-Marin E."/>
            <person name="Kohn T."/>
            <person name="Peeters S.H."/>
            <person name="Heuer A."/>
            <person name="Rast P."/>
            <person name="Oberbeckmann S."/>
            <person name="Bunk B."/>
            <person name="Jeske O."/>
            <person name="Meyerdierks A."/>
            <person name="Storesund J.E."/>
            <person name="Kallscheuer N."/>
            <person name="Luecker S."/>
            <person name="Lage O.M."/>
            <person name="Pohl T."/>
            <person name="Merkel B.J."/>
            <person name="Hornburger P."/>
            <person name="Mueller R.-W."/>
            <person name="Bruemmer F."/>
            <person name="Labrenz M."/>
            <person name="Spormann A.M."/>
            <person name="Op den Camp H."/>
            <person name="Overmann J."/>
            <person name="Amann R."/>
            <person name="Jetten M.S.M."/>
            <person name="Mascher T."/>
            <person name="Medema M.H."/>
            <person name="Devos D.P."/>
            <person name="Kaster A.-K."/>
            <person name="Ovreas L."/>
            <person name="Rohde M."/>
            <person name="Galperin M.Y."/>
            <person name="Jogler C."/>
        </authorList>
    </citation>
    <scope>NUCLEOTIDE SEQUENCE [LARGE SCALE GENOMIC DNA]</scope>
    <source>
        <strain evidence="1 2">Pan44</strain>
    </source>
</reference>
<sequence length="50" mass="5841">MPRTGRVAHSTLKTALYLRFRTAEKKNPVKRRSLCQRRGIGRWGFRNVGL</sequence>
<protein>
    <submittedName>
        <fullName evidence="1">Uncharacterized protein</fullName>
    </submittedName>
</protein>